<evidence type="ECO:0000256" key="10">
    <source>
        <dbReference type="ARBA" id="ARBA00022679"/>
    </source>
</evidence>
<keyword evidence="11 24" id="KW-0812">Transmembrane</keyword>
<evidence type="ECO:0000256" key="12">
    <source>
        <dbReference type="ARBA" id="ARBA00022723"/>
    </source>
</evidence>
<evidence type="ECO:0000256" key="5">
    <source>
        <dbReference type="ARBA" id="ARBA00004997"/>
    </source>
</evidence>
<evidence type="ECO:0000256" key="11">
    <source>
        <dbReference type="ARBA" id="ARBA00022692"/>
    </source>
</evidence>
<dbReference type="GO" id="GO:0046873">
    <property type="term" value="F:metal ion transmembrane transporter activity"/>
    <property type="evidence" value="ECO:0007669"/>
    <property type="project" value="InterPro"/>
</dbReference>
<evidence type="ECO:0000256" key="1">
    <source>
        <dbReference type="ARBA" id="ARBA00001946"/>
    </source>
</evidence>
<comment type="caution">
    <text evidence="27">The sequence shown here is derived from an EMBL/GenBank/DDBJ whole genome shotgun (WGS) entry which is preliminary data.</text>
</comment>
<evidence type="ECO:0000256" key="23">
    <source>
        <dbReference type="SAM" id="MobiDB-lite"/>
    </source>
</evidence>
<dbReference type="SUPFAM" id="SSF51621">
    <property type="entry name" value="Phosphoenolpyruvate/pyruvate domain"/>
    <property type="match status" value="1"/>
</dbReference>
<keyword evidence="14 22" id="KW-0418">Kinase</keyword>
<reference evidence="27 28" key="1">
    <citation type="journal article" date="2018" name="Plant J.">
        <title>Genome sequences of Chlorella sorokiniana UTEX 1602 and Micractinium conductrix SAG 241.80: implications to maltose excretion by a green alga.</title>
        <authorList>
            <person name="Arriola M.B."/>
            <person name="Velmurugan N."/>
            <person name="Zhang Y."/>
            <person name="Plunkett M.H."/>
            <person name="Hondzo H."/>
            <person name="Barney B.M."/>
        </authorList>
    </citation>
    <scope>NUCLEOTIDE SEQUENCE [LARGE SCALE GENOMIC DNA]</scope>
    <source>
        <strain evidence="28">UTEX 1602</strain>
    </source>
</reference>
<feature type="transmembrane region" description="Helical" evidence="24">
    <location>
        <begin position="12"/>
        <end position="31"/>
    </location>
</feature>
<evidence type="ECO:0000256" key="20">
    <source>
        <dbReference type="ARBA" id="ARBA00023317"/>
    </source>
</evidence>
<evidence type="ECO:0000256" key="16">
    <source>
        <dbReference type="ARBA" id="ARBA00022842"/>
    </source>
</evidence>
<evidence type="ECO:0000256" key="3">
    <source>
        <dbReference type="ARBA" id="ARBA00004141"/>
    </source>
</evidence>
<feature type="transmembrane region" description="Helical" evidence="24">
    <location>
        <begin position="306"/>
        <end position="324"/>
    </location>
</feature>
<evidence type="ECO:0000256" key="21">
    <source>
        <dbReference type="ARBA" id="ARBA00048152"/>
    </source>
</evidence>
<feature type="compositionally biased region" description="Basic and acidic residues" evidence="23">
    <location>
        <begin position="105"/>
        <end position="117"/>
    </location>
</feature>
<evidence type="ECO:0000256" key="8">
    <source>
        <dbReference type="ARBA" id="ARBA00012142"/>
    </source>
</evidence>
<evidence type="ECO:0000256" key="13">
    <source>
        <dbReference type="ARBA" id="ARBA00022741"/>
    </source>
</evidence>
<dbReference type="PANTHER" id="PTHR11817">
    <property type="entry name" value="PYRUVATE KINASE"/>
    <property type="match status" value="1"/>
</dbReference>
<dbReference type="EC" id="2.7.1.40" evidence="8 22"/>
<comment type="subcellular location">
    <subcellularLocation>
        <location evidence="4">Cytoplasm</location>
    </subcellularLocation>
    <subcellularLocation>
        <location evidence="3">Membrane</location>
        <topology evidence="3">Multi-pass membrane protein</topology>
    </subcellularLocation>
</comment>
<dbReference type="Pfam" id="PF02887">
    <property type="entry name" value="PK_C"/>
    <property type="match status" value="1"/>
</dbReference>
<dbReference type="GO" id="GO:0005524">
    <property type="term" value="F:ATP binding"/>
    <property type="evidence" value="ECO:0007669"/>
    <property type="project" value="UniProtKB-KW"/>
</dbReference>
<evidence type="ECO:0000256" key="7">
    <source>
        <dbReference type="ARBA" id="ARBA00011881"/>
    </source>
</evidence>
<feature type="region of interest" description="Disordered" evidence="23">
    <location>
        <begin position="172"/>
        <end position="195"/>
    </location>
</feature>
<dbReference type="GO" id="GO:0000287">
    <property type="term" value="F:magnesium ion binding"/>
    <property type="evidence" value="ECO:0007669"/>
    <property type="project" value="InterPro"/>
</dbReference>
<dbReference type="PRINTS" id="PR01050">
    <property type="entry name" value="PYRUVTKNASE"/>
</dbReference>
<dbReference type="InterPro" id="IPR018209">
    <property type="entry name" value="Pyrv_Knase_AS"/>
</dbReference>
<proteinExistence type="inferred from homology"/>
<comment type="pathway">
    <text evidence="5 22">Carbohydrate degradation; glycolysis; pyruvate from D-glyceraldehyde 3-phosphate: step 5/5.</text>
</comment>
<dbReference type="InterPro" id="IPR015813">
    <property type="entry name" value="Pyrv/PenolPyrv_kinase-like_dom"/>
</dbReference>
<keyword evidence="9" id="KW-0963">Cytoplasm</keyword>
<evidence type="ECO:0000256" key="9">
    <source>
        <dbReference type="ARBA" id="ARBA00022490"/>
    </source>
</evidence>
<feature type="transmembrane region" description="Helical" evidence="24">
    <location>
        <begin position="243"/>
        <end position="266"/>
    </location>
</feature>
<evidence type="ECO:0000256" key="15">
    <source>
        <dbReference type="ARBA" id="ARBA00022840"/>
    </source>
</evidence>
<comment type="cofactor">
    <cofactor evidence="2">
        <name>K(+)</name>
        <dbReference type="ChEBI" id="CHEBI:29103"/>
    </cofactor>
</comment>
<dbReference type="Pfam" id="PF00224">
    <property type="entry name" value="PK"/>
    <property type="match status" value="1"/>
</dbReference>
<dbReference type="SUPFAM" id="SSF50800">
    <property type="entry name" value="PK beta-barrel domain-like"/>
    <property type="match status" value="1"/>
</dbReference>
<feature type="transmembrane region" description="Helical" evidence="24">
    <location>
        <begin position="38"/>
        <end position="56"/>
    </location>
</feature>
<dbReference type="FunFam" id="2.40.33.10:FF:000001">
    <property type="entry name" value="Pyruvate kinase"/>
    <property type="match status" value="1"/>
</dbReference>
<dbReference type="FunFam" id="3.20.20.60:FF:000001">
    <property type="entry name" value="Pyruvate kinase"/>
    <property type="match status" value="1"/>
</dbReference>
<dbReference type="EMBL" id="LHPG02000015">
    <property type="protein sequence ID" value="PRW34011.1"/>
    <property type="molecule type" value="Genomic_DNA"/>
</dbReference>
<keyword evidence="13" id="KW-0547">Nucleotide-binding</keyword>
<evidence type="ECO:0000256" key="17">
    <source>
        <dbReference type="ARBA" id="ARBA00022989"/>
    </source>
</evidence>
<comment type="subunit">
    <text evidence="7">Homotetramer.</text>
</comment>
<feature type="transmembrane region" description="Helical" evidence="24">
    <location>
        <begin position="336"/>
        <end position="357"/>
    </location>
</feature>
<keyword evidence="12" id="KW-0479">Metal-binding</keyword>
<feature type="transmembrane region" description="Helical" evidence="24">
    <location>
        <begin position="273"/>
        <end position="294"/>
    </location>
</feature>
<evidence type="ECO:0000256" key="4">
    <source>
        <dbReference type="ARBA" id="ARBA00004496"/>
    </source>
</evidence>
<dbReference type="CDD" id="cd00288">
    <property type="entry name" value="Pyruvate_Kinase"/>
    <property type="match status" value="1"/>
</dbReference>
<dbReference type="GO" id="GO:0006950">
    <property type="term" value="P:response to stress"/>
    <property type="evidence" value="ECO:0007669"/>
    <property type="project" value="UniProtKB-ARBA"/>
</dbReference>
<evidence type="ECO:0000259" key="26">
    <source>
        <dbReference type="Pfam" id="PF02887"/>
    </source>
</evidence>
<dbReference type="NCBIfam" id="NF004978">
    <property type="entry name" value="PRK06354.1"/>
    <property type="match status" value="1"/>
</dbReference>
<dbReference type="NCBIfam" id="TIGR01064">
    <property type="entry name" value="pyruv_kin"/>
    <property type="match status" value="1"/>
</dbReference>
<dbReference type="SUPFAM" id="SSF52935">
    <property type="entry name" value="PK C-terminal domain-like"/>
    <property type="match status" value="1"/>
</dbReference>
<dbReference type="STRING" id="3076.A0A2P6TI93"/>
<dbReference type="FunFam" id="3.40.1380.20:FF:000005">
    <property type="entry name" value="Pyruvate kinase"/>
    <property type="match status" value="1"/>
</dbReference>
<feature type="region of interest" description="Disordered" evidence="23">
    <location>
        <begin position="95"/>
        <end position="159"/>
    </location>
</feature>
<evidence type="ECO:0000256" key="18">
    <source>
        <dbReference type="ARBA" id="ARBA00023136"/>
    </source>
</evidence>
<evidence type="ECO:0000256" key="2">
    <source>
        <dbReference type="ARBA" id="ARBA00001958"/>
    </source>
</evidence>
<comment type="cofactor">
    <cofactor evidence="1">
        <name>Mg(2+)</name>
        <dbReference type="ChEBI" id="CHEBI:18420"/>
    </cofactor>
</comment>
<dbReference type="InterPro" id="IPR036918">
    <property type="entry name" value="Pyrv_Knase_C_sf"/>
</dbReference>
<evidence type="ECO:0000313" key="28">
    <source>
        <dbReference type="Proteomes" id="UP000239899"/>
    </source>
</evidence>
<evidence type="ECO:0000256" key="14">
    <source>
        <dbReference type="ARBA" id="ARBA00022777"/>
    </source>
</evidence>
<name>A0A2P6TI93_CHLSO</name>
<dbReference type="GO" id="GO:0005737">
    <property type="term" value="C:cytoplasm"/>
    <property type="evidence" value="ECO:0007669"/>
    <property type="project" value="UniProtKB-SubCell"/>
</dbReference>
<evidence type="ECO:0000256" key="6">
    <source>
        <dbReference type="ARBA" id="ARBA00008663"/>
    </source>
</evidence>
<evidence type="ECO:0000256" key="24">
    <source>
        <dbReference type="SAM" id="Phobius"/>
    </source>
</evidence>
<dbReference type="InterPro" id="IPR015806">
    <property type="entry name" value="Pyrv_Knase_insert_dom_sf"/>
</dbReference>
<keyword evidence="17 24" id="KW-1133">Transmembrane helix</keyword>
<dbReference type="InterPro" id="IPR011037">
    <property type="entry name" value="Pyrv_Knase-like_insert_dom_sf"/>
</dbReference>
<dbReference type="Proteomes" id="UP000239899">
    <property type="component" value="Unassembled WGS sequence"/>
</dbReference>
<dbReference type="UniPathway" id="UPA00109">
    <property type="reaction ID" value="UER00188"/>
</dbReference>
<evidence type="ECO:0000256" key="19">
    <source>
        <dbReference type="ARBA" id="ARBA00023152"/>
    </source>
</evidence>
<dbReference type="NCBIfam" id="NF004491">
    <property type="entry name" value="PRK05826.1"/>
    <property type="match status" value="1"/>
</dbReference>
<dbReference type="GO" id="GO:0030955">
    <property type="term" value="F:potassium ion binding"/>
    <property type="evidence" value="ECO:0007669"/>
    <property type="project" value="InterPro"/>
</dbReference>
<dbReference type="InterPro" id="IPR015793">
    <property type="entry name" value="Pyrv_Knase_brl"/>
</dbReference>
<sequence length="900" mass="96495">MPFLTSQEAYALALTTFAGLSTCIGAGFAIVRQPDDALLALLLGNAMGVMLLLSVWEMWLHNAMEHGWPEITIAFALGALIYQLIQPFIPEFGSQHSEAGQAHPSELEKSWFDDSHKPHSLPGVSSPGRADRVERQDSSNSSSQAERRPRSSERLGSGGLASAELLADGSTNGKRELHFGGSGSSGSANGAINGAGSSKAAAARMRPRQLLRLGLLMAVTMTLHNLPEGFAVAFAAFTDFGPVMALAISIHNIPEGVIVAAPMYAATGSRWKALGLATASGLSEPLGALLALLLVKPFLTETRLHYILGFVGGLMAAVSLLELWPEAKRCRNDQRMWMGIILGVVIMGATLFSRPLVQGLLDAVWHQAEAREQTGKMSEGQGRLSVGVDAILSNTTMPLNKTKIICTLGPACRDVPTLCEMLRSGMNVARFNFSHGSHEYHGETLANLRLAMRETKIMCAVMLDTKGPEIRTGFLENEQPVVLEAGHELTITTDYGIKGNKDLISMSYAKLAQDVSKGSIILCADGSISLEVLETNPKEGTVRVRCLNTATLGERKNVNLPGVNVDLPTLTDKDIDDLVNWGVPNDIDLIAASFVRKGSDLDYIRSVLGPKGQYIKIISKVENHEGVSNFDEILAKSDAIMVARGDLGMEIPTEKIFLAQKLMIQKCNLAGKPVVTATQMLESMTKNPRPTRAEATDVANAVLDGTDCVMLSGETAAGAYPIQAVQVMAKICREVMAKICREAEASIDYYSLFKAIMKRTPLPMTPLESLASSAVRTAHKVQASLVVVLTRGGATARLVAKYRPTVPILTVVVPVLTTDNLTWQCSSEAPARQCLCSRGLVPILAEGSARASDSDTTDEILHAALEAAKDMRLCRPGDCVVALHRIGNASVIKLVDISGK</sequence>
<dbReference type="OrthoDB" id="108365at2759"/>
<dbReference type="InterPro" id="IPR003689">
    <property type="entry name" value="ZIP"/>
</dbReference>
<dbReference type="InterPro" id="IPR015795">
    <property type="entry name" value="Pyrv_Knase_C"/>
</dbReference>
<dbReference type="GO" id="GO:0016020">
    <property type="term" value="C:membrane"/>
    <property type="evidence" value="ECO:0007669"/>
    <property type="project" value="UniProtKB-SubCell"/>
</dbReference>
<comment type="catalytic activity">
    <reaction evidence="21 22">
        <text>pyruvate + ATP = phosphoenolpyruvate + ADP + H(+)</text>
        <dbReference type="Rhea" id="RHEA:18157"/>
        <dbReference type="ChEBI" id="CHEBI:15361"/>
        <dbReference type="ChEBI" id="CHEBI:15378"/>
        <dbReference type="ChEBI" id="CHEBI:30616"/>
        <dbReference type="ChEBI" id="CHEBI:58702"/>
        <dbReference type="ChEBI" id="CHEBI:456216"/>
        <dbReference type="EC" id="2.7.1.40"/>
    </reaction>
</comment>
<dbReference type="Gene3D" id="3.40.1380.20">
    <property type="entry name" value="Pyruvate kinase, C-terminal domain"/>
    <property type="match status" value="1"/>
</dbReference>
<protein>
    <recommendedName>
        <fullName evidence="8 22">Pyruvate kinase</fullName>
        <ecNumber evidence="8 22">2.7.1.40</ecNumber>
    </recommendedName>
</protein>
<keyword evidence="15" id="KW-0067">ATP-binding</keyword>
<keyword evidence="18 24" id="KW-0472">Membrane</keyword>
<dbReference type="GO" id="GO:0016301">
    <property type="term" value="F:kinase activity"/>
    <property type="evidence" value="ECO:0007669"/>
    <property type="project" value="UniProtKB-KW"/>
</dbReference>
<keyword evidence="19 22" id="KW-0324">Glycolysis</keyword>
<feature type="transmembrane region" description="Helical" evidence="24">
    <location>
        <begin position="213"/>
        <end position="237"/>
    </location>
</feature>
<keyword evidence="10 22" id="KW-0808">Transferase</keyword>
<evidence type="ECO:0000256" key="22">
    <source>
        <dbReference type="RuleBase" id="RU000504"/>
    </source>
</evidence>
<feature type="transmembrane region" description="Helical" evidence="24">
    <location>
        <begin position="68"/>
        <end position="85"/>
    </location>
</feature>
<dbReference type="Pfam" id="PF02535">
    <property type="entry name" value="Zip"/>
    <property type="match status" value="1"/>
</dbReference>
<dbReference type="Gene3D" id="3.20.20.60">
    <property type="entry name" value="Phosphoenolpyruvate-binding domains"/>
    <property type="match status" value="1"/>
</dbReference>
<accession>A0A2P6TI93</accession>
<keyword evidence="20 27" id="KW-0670">Pyruvate</keyword>
<comment type="similarity">
    <text evidence="6 22">Belongs to the pyruvate kinase family.</text>
</comment>
<evidence type="ECO:0000259" key="25">
    <source>
        <dbReference type="Pfam" id="PF00224"/>
    </source>
</evidence>
<gene>
    <name evidence="27" type="ORF">C2E21_7368</name>
</gene>
<keyword evidence="16 22" id="KW-0460">Magnesium</keyword>
<dbReference type="AlphaFoldDB" id="A0A2P6TI93"/>
<evidence type="ECO:0000313" key="27">
    <source>
        <dbReference type="EMBL" id="PRW34011.1"/>
    </source>
</evidence>
<feature type="domain" description="Pyruvate kinase C-terminal" evidence="26">
    <location>
        <begin position="768"/>
        <end position="886"/>
    </location>
</feature>
<feature type="domain" description="Pyruvate kinase barrel" evidence="25">
    <location>
        <begin position="400"/>
        <end position="725"/>
    </location>
</feature>
<organism evidence="27 28">
    <name type="scientific">Chlorella sorokiniana</name>
    <name type="common">Freshwater green alga</name>
    <dbReference type="NCBI Taxonomy" id="3076"/>
    <lineage>
        <taxon>Eukaryota</taxon>
        <taxon>Viridiplantae</taxon>
        <taxon>Chlorophyta</taxon>
        <taxon>core chlorophytes</taxon>
        <taxon>Trebouxiophyceae</taxon>
        <taxon>Chlorellales</taxon>
        <taxon>Chlorellaceae</taxon>
        <taxon>Chlorella clade</taxon>
        <taxon>Chlorella</taxon>
    </lineage>
</organism>
<keyword evidence="28" id="KW-1185">Reference proteome</keyword>
<dbReference type="Gene3D" id="2.40.33.10">
    <property type="entry name" value="PK beta-barrel domain-like"/>
    <property type="match status" value="1"/>
</dbReference>
<feature type="compositionally biased region" description="Low complexity" evidence="23">
    <location>
        <begin position="185"/>
        <end position="195"/>
    </location>
</feature>
<dbReference type="InterPro" id="IPR040442">
    <property type="entry name" value="Pyrv_kinase-like_dom_sf"/>
</dbReference>
<dbReference type="InterPro" id="IPR001697">
    <property type="entry name" value="Pyr_Knase"/>
</dbReference>
<dbReference type="PROSITE" id="PS00110">
    <property type="entry name" value="PYRUVATE_KINASE"/>
    <property type="match status" value="1"/>
</dbReference>
<dbReference type="GO" id="GO:0004743">
    <property type="term" value="F:pyruvate kinase activity"/>
    <property type="evidence" value="ECO:0007669"/>
    <property type="project" value="UniProtKB-EC"/>
</dbReference>